<evidence type="ECO:0000313" key="12">
    <source>
        <dbReference type="Proteomes" id="UP000215545"/>
    </source>
</evidence>
<dbReference type="Gene3D" id="3.40.190.10">
    <property type="entry name" value="Periplasmic binding protein-like II"/>
    <property type="match status" value="2"/>
</dbReference>
<dbReference type="GO" id="GO:0006865">
    <property type="term" value="P:amino acid transport"/>
    <property type="evidence" value="ECO:0007669"/>
    <property type="project" value="TreeGrafter"/>
</dbReference>
<proteinExistence type="inferred from homology"/>
<dbReference type="InterPro" id="IPR018313">
    <property type="entry name" value="SBP_3_CS"/>
</dbReference>
<dbReference type="Proteomes" id="UP000186385">
    <property type="component" value="Unassembled WGS sequence"/>
</dbReference>
<dbReference type="Proteomes" id="UP000215545">
    <property type="component" value="Unassembled WGS sequence"/>
</dbReference>
<keyword evidence="12" id="KW-1185">Reference proteome</keyword>
<dbReference type="AlphaFoldDB" id="A0A1N7C3F1"/>
<protein>
    <submittedName>
        <fullName evidence="10">Amino acid ABC transporter substrate-binding protein, PAAT family</fullName>
    </submittedName>
</protein>
<dbReference type="GO" id="GO:0005576">
    <property type="term" value="C:extracellular region"/>
    <property type="evidence" value="ECO:0007669"/>
    <property type="project" value="TreeGrafter"/>
</dbReference>
<evidence type="ECO:0000256" key="6">
    <source>
        <dbReference type="RuleBase" id="RU003744"/>
    </source>
</evidence>
<feature type="signal peptide" evidence="7">
    <location>
        <begin position="1"/>
        <end position="23"/>
    </location>
</feature>
<organism evidence="10 11">
    <name type="scientific">Domibacillus enclensis</name>
    <dbReference type="NCBI Taxonomy" id="1017273"/>
    <lineage>
        <taxon>Bacteria</taxon>
        <taxon>Bacillati</taxon>
        <taxon>Bacillota</taxon>
        <taxon>Bacilli</taxon>
        <taxon>Bacillales</taxon>
        <taxon>Bacillaceae</taxon>
        <taxon>Domibacillus</taxon>
    </lineage>
</organism>
<dbReference type="SMART" id="SM00062">
    <property type="entry name" value="PBPb"/>
    <property type="match status" value="1"/>
</dbReference>
<dbReference type="InterPro" id="IPR001638">
    <property type="entry name" value="Solute-binding_3/MltF_N"/>
</dbReference>
<evidence type="ECO:0000256" key="5">
    <source>
        <dbReference type="ARBA" id="ARBA00023288"/>
    </source>
</evidence>
<evidence type="ECO:0000256" key="4">
    <source>
        <dbReference type="ARBA" id="ARBA00023139"/>
    </source>
</evidence>
<evidence type="ECO:0000256" key="7">
    <source>
        <dbReference type="SAM" id="SignalP"/>
    </source>
</evidence>
<keyword evidence="2" id="KW-0813">Transport</keyword>
<keyword evidence="5" id="KW-0449">Lipoprotein</keyword>
<reference evidence="10 11" key="1">
    <citation type="submission" date="2017-01" db="EMBL/GenBank/DDBJ databases">
        <authorList>
            <person name="Mah S.A."/>
            <person name="Swanson W.J."/>
            <person name="Moy G.W."/>
            <person name="Vacquier V.D."/>
        </authorList>
    </citation>
    <scope>NUCLEOTIDE SEQUENCE [LARGE SCALE GENOMIC DNA]</scope>
    <source>
        <strain evidence="10 11">NIO-1016</strain>
    </source>
</reference>
<evidence type="ECO:0000313" key="10">
    <source>
        <dbReference type="EMBL" id="SIR58126.1"/>
    </source>
</evidence>
<dbReference type="GO" id="GO:0030288">
    <property type="term" value="C:outer membrane-bounded periplasmic space"/>
    <property type="evidence" value="ECO:0007669"/>
    <property type="project" value="TreeGrafter"/>
</dbReference>
<dbReference type="STRING" id="1017273.SAMN05443094_11150"/>
<evidence type="ECO:0000259" key="8">
    <source>
        <dbReference type="SMART" id="SM00062"/>
    </source>
</evidence>
<dbReference type="PROSITE" id="PS01039">
    <property type="entry name" value="SBP_BACTERIAL_3"/>
    <property type="match status" value="1"/>
</dbReference>
<dbReference type="EMBL" id="FTLX01000011">
    <property type="protein sequence ID" value="SIR58126.1"/>
    <property type="molecule type" value="Genomic_DNA"/>
</dbReference>
<sequence>MKKKKLFSGVLTLLLVMVLSFLAGCSESATTAGEKEENEKKINENLPALPAEVEEREKLVVGVKVDYPPLGYLDESGENAGYEIDVVKKIAEYAFGSDEAVEFVPVNATNRIPYLTSKKIDFIAATLGTTEERKKEIDFTTPFFEGGAITVVPKESDIKGPADLAGKDVIVIKGSTASLYLDEKVPTANQIKIESIADAFRAFKDGRADAMLHDVVLMSELLKNAEEYTMVGEQIAVDSPMAIGVRKQEPEMLEFLNAALEEMKNEDYFKTVIEKYMEPTGDLDPLEMVPRP</sequence>
<keyword evidence="4" id="KW-0564">Palmitate</keyword>
<accession>A0A1N7C3F1</accession>
<dbReference type="EMBL" id="MWSK01000011">
    <property type="protein sequence ID" value="OXS74224.1"/>
    <property type="molecule type" value="Genomic_DNA"/>
</dbReference>
<dbReference type="PROSITE" id="PS51257">
    <property type="entry name" value="PROKAR_LIPOPROTEIN"/>
    <property type="match status" value="1"/>
</dbReference>
<evidence type="ECO:0000256" key="3">
    <source>
        <dbReference type="ARBA" id="ARBA00022729"/>
    </source>
</evidence>
<comment type="similarity">
    <text evidence="1 6">Belongs to the bacterial solute-binding protein 3 family.</text>
</comment>
<evidence type="ECO:0000256" key="1">
    <source>
        <dbReference type="ARBA" id="ARBA00010333"/>
    </source>
</evidence>
<reference evidence="9" key="3">
    <citation type="submission" date="2017-03" db="EMBL/GenBank/DDBJ databases">
        <authorList>
            <person name="Dastager S.G."/>
            <person name="Neurgaonkar P.S."/>
            <person name="Dharne M.S."/>
        </authorList>
    </citation>
    <scope>NUCLEOTIDE SEQUENCE</scope>
    <source>
        <strain evidence="9">DSM 25145</strain>
    </source>
</reference>
<dbReference type="PANTHER" id="PTHR30085">
    <property type="entry name" value="AMINO ACID ABC TRANSPORTER PERMEASE"/>
    <property type="match status" value="1"/>
</dbReference>
<evidence type="ECO:0000256" key="2">
    <source>
        <dbReference type="ARBA" id="ARBA00022448"/>
    </source>
</evidence>
<evidence type="ECO:0000313" key="9">
    <source>
        <dbReference type="EMBL" id="OXS74224.1"/>
    </source>
</evidence>
<keyword evidence="3 7" id="KW-0732">Signal</keyword>
<name>A0A1N7C3F1_9BACI</name>
<dbReference type="OrthoDB" id="115856at2"/>
<reference evidence="12" key="2">
    <citation type="submission" date="2017-03" db="EMBL/GenBank/DDBJ databases">
        <title>Bacillus sp. V-88(T) DSM27956, whole genome shotgun sequencing project.</title>
        <authorList>
            <person name="Dastager S.G."/>
            <person name="Neurgaonkar P.S."/>
            <person name="Dharne M.S."/>
        </authorList>
    </citation>
    <scope>NUCLEOTIDE SEQUENCE [LARGE SCALE GENOMIC DNA]</scope>
    <source>
        <strain evidence="12">DSM 25145</strain>
    </source>
</reference>
<evidence type="ECO:0000313" key="11">
    <source>
        <dbReference type="Proteomes" id="UP000186385"/>
    </source>
</evidence>
<dbReference type="RefSeq" id="WP_082084596.1">
    <property type="nucleotide sequence ID" value="NZ_FTLX01000011.1"/>
</dbReference>
<dbReference type="InterPro" id="IPR051455">
    <property type="entry name" value="Bact_solute-bind_prot3"/>
</dbReference>
<dbReference type="SUPFAM" id="SSF53850">
    <property type="entry name" value="Periplasmic binding protein-like II"/>
    <property type="match status" value="1"/>
</dbReference>
<gene>
    <name evidence="9" type="ORF">B1B05_17265</name>
    <name evidence="10" type="ORF">SAMN05443094_11150</name>
</gene>
<feature type="chain" id="PRO_5039185870" evidence="7">
    <location>
        <begin position="24"/>
        <end position="292"/>
    </location>
</feature>
<feature type="domain" description="Solute-binding protein family 3/N-terminal" evidence="8">
    <location>
        <begin position="58"/>
        <end position="279"/>
    </location>
</feature>
<dbReference type="PANTHER" id="PTHR30085:SF6">
    <property type="entry name" value="ABC TRANSPORTER GLUTAMINE-BINDING PROTEIN GLNH"/>
    <property type="match status" value="1"/>
</dbReference>
<dbReference type="Pfam" id="PF00497">
    <property type="entry name" value="SBP_bac_3"/>
    <property type="match status" value="1"/>
</dbReference>